<gene>
    <name evidence="2" type="ORF">SAMN04489737_1111</name>
</gene>
<organism evidence="2 3">
    <name type="scientific">Arcanobacterium phocae</name>
    <dbReference type="NCBI Taxonomy" id="131112"/>
    <lineage>
        <taxon>Bacteria</taxon>
        <taxon>Bacillati</taxon>
        <taxon>Actinomycetota</taxon>
        <taxon>Actinomycetes</taxon>
        <taxon>Actinomycetales</taxon>
        <taxon>Actinomycetaceae</taxon>
        <taxon>Arcanobacterium</taxon>
    </lineage>
</organism>
<sequence length="266" mass="28534">MKLTIIGCSGSMSGKDSPASSYLLQAEGKDESGLQRTFSIVLDFGPGAMGRLLRYVDPAMIDAMFFSHLHADHCADMVGMQVYRRWYPEGALPQIPVYSPGDGAARVRGLSADDPAETYETEFDFHAVGPGNIVHVGPFSVEFFAAYHTVPALSLRITGPSEDPDLGRPAVLTFTGDTDTCDSVIDAERDADLVLSEAAFEEGRDTVRGVHLTGVRAGQMAAEAGAKRLVLTHLQPWTNPRKNAADARSVFDGDVHVASAGDVYTL</sequence>
<accession>A0A1H2LHR0</accession>
<protein>
    <submittedName>
        <fullName evidence="2">Ribonuclease BN, tRNA processing enzyme</fullName>
    </submittedName>
</protein>
<evidence type="ECO:0000259" key="1">
    <source>
        <dbReference type="Pfam" id="PF12706"/>
    </source>
</evidence>
<dbReference type="Gene3D" id="3.60.15.10">
    <property type="entry name" value="Ribonuclease Z/Hydroxyacylglutathione hydrolase-like"/>
    <property type="match status" value="1"/>
</dbReference>
<dbReference type="CDD" id="cd07716">
    <property type="entry name" value="RNaseZ_short-form-like_MBL-fold"/>
    <property type="match status" value="1"/>
</dbReference>
<dbReference type="OrthoDB" id="9800940at2"/>
<dbReference type="SUPFAM" id="SSF56281">
    <property type="entry name" value="Metallo-hydrolase/oxidoreductase"/>
    <property type="match status" value="1"/>
</dbReference>
<proteinExistence type="predicted"/>
<dbReference type="PANTHER" id="PTHR46018:SF4">
    <property type="entry name" value="METALLO-HYDROLASE YHFI-RELATED"/>
    <property type="match status" value="1"/>
</dbReference>
<dbReference type="GO" id="GO:0042781">
    <property type="term" value="F:3'-tRNA processing endoribonuclease activity"/>
    <property type="evidence" value="ECO:0007669"/>
    <property type="project" value="TreeGrafter"/>
</dbReference>
<evidence type="ECO:0000313" key="3">
    <source>
        <dbReference type="Proteomes" id="UP000214355"/>
    </source>
</evidence>
<dbReference type="Pfam" id="PF12706">
    <property type="entry name" value="Lactamase_B_2"/>
    <property type="match status" value="1"/>
</dbReference>
<dbReference type="Proteomes" id="UP000214355">
    <property type="component" value="Chromosome I"/>
</dbReference>
<reference evidence="3" key="1">
    <citation type="submission" date="2016-10" db="EMBL/GenBank/DDBJ databases">
        <authorList>
            <person name="Varghese N."/>
            <person name="Submissions S."/>
        </authorList>
    </citation>
    <scope>NUCLEOTIDE SEQUENCE [LARGE SCALE GENOMIC DNA]</scope>
    <source>
        <strain evidence="3">DSM 10002</strain>
    </source>
</reference>
<keyword evidence="3" id="KW-1185">Reference proteome</keyword>
<dbReference type="GeneID" id="65344846"/>
<dbReference type="PANTHER" id="PTHR46018">
    <property type="entry name" value="ZINC PHOSPHODIESTERASE ELAC PROTEIN 1"/>
    <property type="match status" value="1"/>
</dbReference>
<dbReference type="InterPro" id="IPR036866">
    <property type="entry name" value="RibonucZ/Hydroxyglut_hydro"/>
</dbReference>
<dbReference type="InterPro" id="IPR001279">
    <property type="entry name" value="Metallo-B-lactamas"/>
</dbReference>
<dbReference type="STRING" id="131112.SAMN04489737_1111"/>
<feature type="domain" description="Metallo-beta-lactamase" evidence="1">
    <location>
        <begin position="40"/>
        <end position="233"/>
    </location>
</feature>
<dbReference type="RefSeq" id="WP_091280830.1">
    <property type="nucleotide sequence ID" value="NZ_JABAOR010000001.1"/>
</dbReference>
<evidence type="ECO:0000313" key="2">
    <source>
        <dbReference type="EMBL" id="SDU80148.1"/>
    </source>
</evidence>
<dbReference type="AlphaFoldDB" id="A0A1H2LHR0"/>
<dbReference type="EMBL" id="LT629804">
    <property type="protein sequence ID" value="SDU80148.1"/>
    <property type="molecule type" value="Genomic_DNA"/>
</dbReference>
<name>A0A1H2LHR0_9ACTO</name>